<evidence type="ECO:0000313" key="8">
    <source>
        <dbReference type="Proteomes" id="UP000070544"/>
    </source>
</evidence>
<dbReference type="PANTHER" id="PTHR46481:SF10">
    <property type="entry name" value="ZINC FINGER BED DOMAIN-CONTAINING PROTEIN 39"/>
    <property type="match status" value="1"/>
</dbReference>
<proteinExistence type="predicted"/>
<protein>
    <recommendedName>
        <fullName evidence="6">HAT C-terminal dimerisation domain-containing protein</fullName>
    </recommendedName>
</protein>
<dbReference type="AlphaFoldDB" id="A0A139A0H8"/>
<sequence>MVESMESGQGPMEKLYRIIFRIQHTTQLCEKYAAQFTNPLKHSRELVTLVETRWRSDYDAIVQALADRIEINKLVTKEKALWKWKLTDVDWEYLKHMKVLLMPLAFALKKVQAAKIPTLYMVVPVFNLVMDRLEDADFGREQCLEDTRSIILSKLWTYYGKTDYLRLYMLSVVLHPLLKLRWMAEENWEQELIGQARELLQGNTQGEIEQYLEEPRRGKDQDVLEYWRSRNDLPGLQQIARMIMGVPGSSAESERIFSASKEV</sequence>
<keyword evidence="8" id="KW-1185">Reference proteome</keyword>
<gene>
    <name evidence="7" type="ORF">M427DRAFT_183403</name>
</gene>
<comment type="subcellular location">
    <subcellularLocation>
        <location evidence="1">Nucleus</location>
    </subcellularLocation>
</comment>
<dbReference type="PANTHER" id="PTHR46481">
    <property type="entry name" value="ZINC FINGER BED DOMAIN-CONTAINING PROTEIN 4"/>
    <property type="match status" value="1"/>
</dbReference>
<organism evidence="7 8">
    <name type="scientific">Gonapodya prolifera (strain JEL478)</name>
    <name type="common">Monoblepharis prolifera</name>
    <dbReference type="NCBI Taxonomy" id="1344416"/>
    <lineage>
        <taxon>Eukaryota</taxon>
        <taxon>Fungi</taxon>
        <taxon>Fungi incertae sedis</taxon>
        <taxon>Chytridiomycota</taxon>
        <taxon>Chytridiomycota incertae sedis</taxon>
        <taxon>Monoblepharidomycetes</taxon>
        <taxon>Monoblepharidales</taxon>
        <taxon>Gonapodyaceae</taxon>
        <taxon>Gonapodya</taxon>
    </lineage>
</organism>
<dbReference type="Pfam" id="PF05699">
    <property type="entry name" value="Dimer_Tnp_hAT"/>
    <property type="match status" value="1"/>
</dbReference>
<keyword evidence="3" id="KW-0863">Zinc-finger</keyword>
<dbReference type="InterPro" id="IPR012337">
    <property type="entry name" value="RNaseH-like_sf"/>
</dbReference>
<keyword evidence="5" id="KW-0539">Nucleus</keyword>
<dbReference type="GO" id="GO:0005634">
    <property type="term" value="C:nucleus"/>
    <property type="evidence" value="ECO:0007669"/>
    <property type="project" value="UniProtKB-SubCell"/>
</dbReference>
<dbReference type="InterPro" id="IPR052035">
    <property type="entry name" value="ZnF_BED_domain_contain"/>
</dbReference>
<dbReference type="InterPro" id="IPR008906">
    <property type="entry name" value="HATC_C_dom"/>
</dbReference>
<evidence type="ECO:0000259" key="6">
    <source>
        <dbReference type="Pfam" id="PF05699"/>
    </source>
</evidence>
<keyword evidence="2" id="KW-0479">Metal-binding</keyword>
<evidence type="ECO:0000256" key="4">
    <source>
        <dbReference type="ARBA" id="ARBA00022833"/>
    </source>
</evidence>
<keyword evidence="4" id="KW-0862">Zinc</keyword>
<dbReference type="GO" id="GO:0046983">
    <property type="term" value="F:protein dimerization activity"/>
    <property type="evidence" value="ECO:0007669"/>
    <property type="project" value="InterPro"/>
</dbReference>
<dbReference type="OrthoDB" id="2432695at2759"/>
<reference evidence="7 8" key="1">
    <citation type="journal article" date="2015" name="Genome Biol. Evol.">
        <title>Phylogenomic analyses indicate that early fungi evolved digesting cell walls of algal ancestors of land plants.</title>
        <authorList>
            <person name="Chang Y."/>
            <person name="Wang S."/>
            <person name="Sekimoto S."/>
            <person name="Aerts A.L."/>
            <person name="Choi C."/>
            <person name="Clum A."/>
            <person name="LaButti K.M."/>
            <person name="Lindquist E.A."/>
            <person name="Yee Ngan C."/>
            <person name="Ohm R.A."/>
            <person name="Salamov A.A."/>
            <person name="Grigoriev I.V."/>
            <person name="Spatafora J.W."/>
            <person name="Berbee M.L."/>
        </authorList>
    </citation>
    <scope>NUCLEOTIDE SEQUENCE [LARGE SCALE GENOMIC DNA]</scope>
    <source>
        <strain evidence="7 8">JEL478</strain>
    </source>
</reference>
<evidence type="ECO:0000313" key="7">
    <source>
        <dbReference type="EMBL" id="KXS10269.1"/>
    </source>
</evidence>
<evidence type="ECO:0000256" key="1">
    <source>
        <dbReference type="ARBA" id="ARBA00004123"/>
    </source>
</evidence>
<dbReference type="GO" id="GO:0008270">
    <property type="term" value="F:zinc ion binding"/>
    <property type="evidence" value="ECO:0007669"/>
    <property type="project" value="UniProtKB-KW"/>
</dbReference>
<evidence type="ECO:0000256" key="5">
    <source>
        <dbReference type="ARBA" id="ARBA00023242"/>
    </source>
</evidence>
<evidence type="ECO:0000256" key="3">
    <source>
        <dbReference type="ARBA" id="ARBA00022771"/>
    </source>
</evidence>
<dbReference type="STRING" id="1344416.A0A139A0H8"/>
<dbReference type="SUPFAM" id="SSF53098">
    <property type="entry name" value="Ribonuclease H-like"/>
    <property type="match status" value="1"/>
</dbReference>
<dbReference type="Proteomes" id="UP000070544">
    <property type="component" value="Unassembled WGS sequence"/>
</dbReference>
<evidence type="ECO:0000256" key="2">
    <source>
        <dbReference type="ARBA" id="ARBA00022723"/>
    </source>
</evidence>
<feature type="domain" description="HAT C-terminal dimerisation" evidence="6">
    <location>
        <begin position="207"/>
        <end position="262"/>
    </location>
</feature>
<accession>A0A139A0H8</accession>
<dbReference type="EMBL" id="KQ965831">
    <property type="protein sequence ID" value="KXS10269.1"/>
    <property type="molecule type" value="Genomic_DNA"/>
</dbReference>
<name>A0A139A0H8_GONPJ</name>